<keyword evidence="7" id="KW-1185">Reference proteome</keyword>
<evidence type="ECO:0000313" key="6">
    <source>
        <dbReference type="EMBL" id="SEW46695.1"/>
    </source>
</evidence>
<evidence type="ECO:0000259" key="5">
    <source>
        <dbReference type="PROSITE" id="PS50931"/>
    </source>
</evidence>
<dbReference type="InterPro" id="IPR005119">
    <property type="entry name" value="LysR_subst-bd"/>
</dbReference>
<dbReference type="GO" id="GO:0003700">
    <property type="term" value="F:DNA-binding transcription factor activity"/>
    <property type="evidence" value="ECO:0007669"/>
    <property type="project" value="InterPro"/>
</dbReference>
<dbReference type="CDD" id="cd05466">
    <property type="entry name" value="PBP2_LTTR_substrate"/>
    <property type="match status" value="1"/>
</dbReference>
<gene>
    <name evidence="6" type="ORF">SAMN05421659_1401</name>
</gene>
<keyword evidence="2" id="KW-0805">Transcription regulation</keyword>
<evidence type="ECO:0000256" key="2">
    <source>
        <dbReference type="ARBA" id="ARBA00023015"/>
    </source>
</evidence>
<sequence length="304" mass="33967">MDSNTLSLYHIFSAVAEAESISGAAKELFISQPAVSKAIKKLEESLGTILLYRNSRGVNLTHEGTVLYEYIHSAFETIYAGEESLKHINELGIGHIHIGVSSTLCKHVLLPYLKGFLELHPHTQIAIDCQSTLHTVKLLENKEIDIGLIAQPDSNKKLQYITIGHLQDTFVASPQYVNGLLQREQISEKQLLEKSKLILLDKKNLTRRYVDRYLNKWNIDTDDAMEVSSMELLIDFVKTGLGTGCVIKQFVLDELEKGQIVEISTPNVMKQRDVSFAYSALVPLTGSTKAFVDYINDTKGISIS</sequence>
<keyword evidence="3 6" id="KW-0238">DNA-binding</keyword>
<proteinExistence type="inferred from homology"/>
<evidence type="ECO:0000313" key="7">
    <source>
        <dbReference type="Proteomes" id="UP000199701"/>
    </source>
</evidence>
<accession>A0A1I0RYG9</accession>
<evidence type="ECO:0000256" key="1">
    <source>
        <dbReference type="ARBA" id="ARBA00009437"/>
    </source>
</evidence>
<keyword evidence="4" id="KW-0804">Transcription</keyword>
<evidence type="ECO:0000256" key="4">
    <source>
        <dbReference type="ARBA" id="ARBA00023163"/>
    </source>
</evidence>
<dbReference type="EMBL" id="FOJI01000040">
    <property type="protein sequence ID" value="SEW46695.1"/>
    <property type="molecule type" value="Genomic_DNA"/>
</dbReference>
<dbReference type="InterPro" id="IPR036390">
    <property type="entry name" value="WH_DNA-bd_sf"/>
</dbReference>
<protein>
    <submittedName>
        <fullName evidence="6">DNA-binding transcriptional regulator, LysR family</fullName>
    </submittedName>
</protein>
<dbReference type="PANTHER" id="PTHR30126">
    <property type="entry name" value="HTH-TYPE TRANSCRIPTIONAL REGULATOR"/>
    <property type="match status" value="1"/>
</dbReference>
<dbReference type="SUPFAM" id="SSF46785">
    <property type="entry name" value="Winged helix' DNA-binding domain"/>
    <property type="match status" value="1"/>
</dbReference>
<dbReference type="Gene3D" id="1.10.10.10">
    <property type="entry name" value="Winged helix-like DNA-binding domain superfamily/Winged helix DNA-binding domain"/>
    <property type="match status" value="1"/>
</dbReference>
<dbReference type="PRINTS" id="PR00039">
    <property type="entry name" value="HTHLYSR"/>
</dbReference>
<dbReference type="AlphaFoldDB" id="A0A1I0RYG9"/>
<name>A0A1I0RYG9_9FIRM</name>
<dbReference type="SUPFAM" id="SSF53850">
    <property type="entry name" value="Periplasmic binding protein-like II"/>
    <property type="match status" value="1"/>
</dbReference>
<dbReference type="InterPro" id="IPR036388">
    <property type="entry name" value="WH-like_DNA-bd_sf"/>
</dbReference>
<dbReference type="PROSITE" id="PS50931">
    <property type="entry name" value="HTH_LYSR"/>
    <property type="match status" value="1"/>
</dbReference>
<evidence type="ECO:0000256" key="3">
    <source>
        <dbReference type="ARBA" id="ARBA00023125"/>
    </source>
</evidence>
<dbReference type="PANTHER" id="PTHR30126:SF64">
    <property type="entry name" value="HTH-TYPE TRANSCRIPTIONAL REGULATOR CITR"/>
    <property type="match status" value="1"/>
</dbReference>
<dbReference type="GO" id="GO:0000976">
    <property type="term" value="F:transcription cis-regulatory region binding"/>
    <property type="evidence" value="ECO:0007669"/>
    <property type="project" value="TreeGrafter"/>
</dbReference>
<dbReference type="Gene3D" id="3.40.190.290">
    <property type="match status" value="1"/>
</dbReference>
<organism evidence="6 7">
    <name type="scientific">[Clostridium] fimetarium</name>
    <dbReference type="NCBI Taxonomy" id="99656"/>
    <lineage>
        <taxon>Bacteria</taxon>
        <taxon>Bacillati</taxon>
        <taxon>Bacillota</taxon>
        <taxon>Clostridia</taxon>
        <taxon>Lachnospirales</taxon>
        <taxon>Lachnospiraceae</taxon>
    </lineage>
</organism>
<dbReference type="InterPro" id="IPR000847">
    <property type="entry name" value="LysR_HTH_N"/>
</dbReference>
<dbReference type="Pfam" id="PF03466">
    <property type="entry name" value="LysR_substrate"/>
    <property type="match status" value="1"/>
</dbReference>
<dbReference type="Proteomes" id="UP000199701">
    <property type="component" value="Unassembled WGS sequence"/>
</dbReference>
<feature type="domain" description="HTH lysR-type" evidence="5">
    <location>
        <begin position="1"/>
        <end position="61"/>
    </location>
</feature>
<reference evidence="6 7" key="1">
    <citation type="submission" date="2016-10" db="EMBL/GenBank/DDBJ databases">
        <authorList>
            <person name="de Groot N.N."/>
        </authorList>
    </citation>
    <scope>NUCLEOTIDE SEQUENCE [LARGE SCALE GENOMIC DNA]</scope>
    <source>
        <strain evidence="6 7">DSM 9179</strain>
    </source>
</reference>
<comment type="similarity">
    <text evidence="1">Belongs to the LysR transcriptional regulatory family.</text>
</comment>
<dbReference type="FunFam" id="1.10.10.10:FF:000001">
    <property type="entry name" value="LysR family transcriptional regulator"/>
    <property type="match status" value="1"/>
</dbReference>
<dbReference type="OrthoDB" id="9778774at2"/>
<dbReference type="RefSeq" id="WP_092458496.1">
    <property type="nucleotide sequence ID" value="NZ_FOJI01000040.1"/>
</dbReference>
<dbReference type="Pfam" id="PF00126">
    <property type="entry name" value="HTH_1"/>
    <property type="match status" value="1"/>
</dbReference>